<keyword evidence="11" id="KW-0067">ATP-binding</keyword>
<evidence type="ECO:0000256" key="12">
    <source>
        <dbReference type="ARBA" id="ARBA00022989"/>
    </source>
</evidence>
<evidence type="ECO:0000256" key="10">
    <source>
        <dbReference type="ARBA" id="ARBA00022777"/>
    </source>
</evidence>
<evidence type="ECO:0000256" key="5">
    <source>
        <dbReference type="ARBA" id="ARBA00022475"/>
    </source>
</evidence>
<comment type="caution">
    <text evidence="19">The sequence shown here is derived from an EMBL/GenBank/DDBJ whole genome shotgun (WGS) entry which is preliminary data.</text>
</comment>
<dbReference type="RefSeq" id="WP_147086433.1">
    <property type="nucleotide sequence ID" value="NZ_VORM01000007.1"/>
</dbReference>
<dbReference type="GO" id="GO:0005524">
    <property type="term" value="F:ATP binding"/>
    <property type="evidence" value="ECO:0007669"/>
    <property type="project" value="UniProtKB-KW"/>
</dbReference>
<proteinExistence type="inferred from homology"/>
<dbReference type="EC" id="2.7.10.2" evidence="4"/>
<comment type="similarity">
    <text evidence="2">Belongs to the CpsD/CapB family.</text>
</comment>
<dbReference type="InterPro" id="IPR005702">
    <property type="entry name" value="Wzc-like_C"/>
</dbReference>
<dbReference type="GO" id="GO:0004715">
    <property type="term" value="F:non-membrane spanning protein tyrosine kinase activity"/>
    <property type="evidence" value="ECO:0007669"/>
    <property type="project" value="UniProtKB-EC"/>
</dbReference>
<keyword evidence="5" id="KW-1003">Cell membrane</keyword>
<dbReference type="OrthoDB" id="9794577at2"/>
<dbReference type="Proteomes" id="UP000321578">
    <property type="component" value="Unassembled WGS sequence"/>
</dbReference>
<evidence type="ECO:0000256" key="16">
    <source>
        <dbReference type="SAM" id="Phobius"/>
    </source>
</evidence>
<evidence type="ECO:0000256" key="13">
    <source>
        <dbReference type="ARBA" id="ARBA00023136"/>
    </source>
</evidence>
<evidence type="ECO:0000256" key="8">
    <source>
        <dbReference type="ARBA" id="ARBA00022692"/>
    </source>
</evidence>
<sequence length="778" mass="86961">MNQDQKSMTAQKNDQGEVIKSEIIKYLRYWYWFAICIVLALLGAYLYLRYTPNIYSSTAKIKILDKGKGLELPSSAFVFNRSNINLENEIEIIKSYRIIEQAVKQLDLTMGFYEVGNVLTTEINQFPFKFVKTIPNDSISNYRQYRIEVNKNGFNVFEGASENATLIGNYNSYNVAHDLPFELQFENGEAAKPYLGHSYLLRLSPLAGATRKLKGALNVSMLGKGSDLLKLSHSSQSWTRSERTLNAVIDVFNRDGINDRQQISKRTIDFIDERFKSLAMELDSIEVDIKDFKRSNNFINLESDAEVSLTQQTMAEGQVFDVENQLIITDLLEETLGADNAESDLLPANIGIGDNNINGLIDQYNELVLQRDNFAVSGGENNPTIKILNDKLKNVKSNINASIDSYKAQLNASKQQLVKRNQRYAGQVSSLPLKEKLMRSRIRQQEIKQTLYLFLLQKREEAAINLAITEPSIKVVEYALSSGGPISPNSRNIYLMALIAGLAVPFAAIYGFNLLNTKIKGKNDVVNSVGDIPILAELPRIKGDKLVFDNPTDRSVQSEAFRILSANVNYILPATDSDQGKVIYCTSTIKGEGKTYVGMNLSLALSSINKKVLLIGADLRNPQIHSYVAHEKNEVGLSNFLHDDSSDWKAAIIHGFEKHPNHDILLSGSIPPNPTQLLTNGRFEQLITEARAIYDYIIVDTAPTILVTDTLLISRLADATIYLVRADYTEKNLLEFSKGLNNAGKLKNMAYVINGVGSSKAYGYSYNYGYGYGYGGNE</sequence>
<keyword evidence="9" id="KW-0547">Nucleotide-binding</keyword>
<dbReference type="InterPro" id="IPR027417">
    <property type="entry name" value="P-loop_NTPase"/>
</dbReference>
<evidence type="ECO:0000256" key="2">
    <source>
        <dbReference type="ARBA" id="ARBA00007316"/>
    </source>
</evidence>
<gene>
    <name evidence="19" type="ORF">ESY86_09905</name>
</gene>
<evidence type="ECO:0000256" key="11">
    <source>
        <dbReference type="ARBA" id="ARBA00022840"/>
    </source>
</evidence>
<evidence type="ECO:0000313" key="19">
    <source>
        <dbReference type="EMBL" id="TXD89079.1"/>
    </source>
</evidence>
<keyword evidence="10 19" id="KW-0418">Kinase</keyword>
<dbReference type="InterPro" id="IPR050445">
    <property type="entry name" value="Bact_polysacc_biosynth/exp"/>
</dbReference>
<dbReference type="PANTHER" id="PTHR32309:SF13">
    <property type="entry name" value="FERRIC ENTEROBACTIN TRANSPORT PROTEIN FEPE"/>
    <property type="match status" value="1"/>
</dbReference>
<dbReference type="AlphaFoldDB" id="A0A5C6ZI07"/>
<evidence type="ECO:0000256" key="4">
    <source>
        <dbReference type="ARBA" id="ARBA00011903"/>
    </source>
</evidence>
<dbReference type="EMBL" id="VORO01000009">
    <property type="protein sequence ID" value="TXD89079.1"/>
    <property type="molecule type" value="Genomic_DNA"/>
</dbReference>
<evidence type="ECO:0000256" key="1">
    <source>
        <dbReference type="ARBA" id="ARBA00004429"/>
    </source>
</evidence>
<keyword evidence="20" id="KW-1185">Reference proteome</keyword>
<name>A0A5C6ZI07_9FLAO</name>
<feature type="transmembrane region" description="Helical" evidence="16">
    <location>
        <begin position="29"/>
        <end position="48"/>
    </location>
</feature>
<evidence type="ECO:0000259" key="18">
    <source>
        <dbReference type="Pfam" id="PF13614"/>
    </source>
</evidence>
<keyword evidence="14" id="KW-0829">Tyrosine-protein kinase</keyword>
<keyword evidence="13 16" id="KW-0472">Membrane</keyword>
<dbReference type="Gene3D" id="3.40.50.300">
    <property type="entry name" value="P-loop containing nucleotide triphosphate hydrolases"/>
    <property type="match status" value="1"/>
</dbReference>
<dbReference type="CDD" id="cd05387">
    <property type="entry name" value="BY-kinase"/>
    <property type="match status" value="1"/>
</dbReference>
<comment type="catalytic activity">
    <reaction evidence="15">
        <text>L-tyrosyl-[protein] + ATP = O-phospho-L-tyrosyl-[protein] + ADP + H(+)</text>
        <dbReference type="Rhea" id="RHEA:10596"/>
        <dbReference type="Rhea" id="RHEA-COMP:10136"/>
        <dbReference type="Rhea" id="RHEA-COMP:20101"/>
        <dbReference type="ChEBI" id="CHEBI:15378"/>
        <dbReference type="ChEBI" id="CHEBI:30616"/>
        <dbReference type="ChEBI" id="CHEBI:46858"/>
        <dbReference type="ChEBI" id="CHEBI:61978"/>
        <dbReference type="ChEBI" id="CHEBI:456216"/>
        <dbReference type="EC" id="2.7.10.2"/>
    </reaction>
</comment>
<dbReference type="Pfam" id="PF13614">
    <property type="entry name" value="AAA_31"/>
    <property type="match status" value="1"/>
</dbReference>
<keyword evidence="12 16" id="KW-1133">Transmembrane helix</keyword>
<feature type="domain" description="AAA" evidence="18">
    <location>
        <begin position="582"/>
        <end position="712"/>
    </location>
</feature>
<dbReference type="NCBIfam" id="TIGR01007">
    <property type="entry name" value="eps_fam"/>
    <property type="match status" value="1"/>
</dbReference>
<accession>A0A5C6ZI07</accession>
<comment type="similarity">
    <text evidence="3">Belongs to the etk/wzc family.</text>
</comment>
<evidence type="ECO:0000256" key="6">
    <source>
        <dbReference type="ARBA" id="ARBA00022519"/>
    </source>
</evidence>
<evidence type="ECO:0000256" key="3">
    <source>
        <dbReference type="ARBA" id="ARBA00008883"/>
    </source>
</evidence>
<keyword evidence="7 19" id="KW-0808">Transferase</keyword>
<feature type="transmembrane region" description="Helical" evidence="16">
    <location>
        <begin position="493"/>
        <end position="512"/>
    </location>
</feature>
<protein>
    <recommendedName>
        <fullName evidence="4">non-specific protein-tyrosine kinase</fullName>
        <ecNumber evidence="4">2.7.10.2</ecNumber>
    </recommendedName>
</protein>
<dbReference type="PANTHER" id="PTHR32309">
    <property type="entry name" value="TYROSINE-PROTEIN KINASE"/>
    <property type="match status" value="1"/>
</dbReference>
<keyword evidence="8 16" id="KW-0812">Transmembrane</keyword>
<dbReference type="Pfam" id="PF02706">
    <property type="entry name" value="Wzz"/>
    <property type="match status" value="1"/>
</dbReference>
<keyword evidence="6" id="KW-0997">Cell inner membrane</keyword>
<evidence type="ECO:0000256" key="14">
    <source>
        <dbReference type="ARBA" id="ARBA00023137"/>
    </source>
</evidence>
<evidence type="ECO:0000259" key="17">
    <source>
        <dbReference type="Pfam" id="PF02706"/>
    </source>
</evidence>
<dbReference type="SUPFAM" id="SSF52540">
    <property type="entry name" value="P-loop containing nucleoside triphosphate hydrolases"/>
    <property type="match status" value="1"/>
</dbReference>
<dbReference type="GO" id="GO:0005886">
    <property type="term" value="C:plasma membrane"/>
    <property type="evidence" value="ECO:0007669"/>
    <property type="project" value="UniProtKB-SubCell"/>
</dbReference>
<evidence type="ECO:0000313" key="20">
    <source>
        <dbReference type="Proteomes" id="UP000321578"/>
    </source>
</evidence>
<organism evidence="19 20">
    <name type="scientific">Subsaximicrobium wynnwilliamsii</name>
    <dbReference type="NCBI Taxonomy" id="291179"/>
    <lineage>
        <taxon>Bacteria</taxon>
        <taxon>Pseudomonadati</taxon>
        <taxon>Bacteroidota</taxon>
        <taxon>Flavobacteriia</taxon>
        <taxon>Flavobacteriales</taxon>
        <taxon>Flavobacteriaceae</taxon>
        <taxon>Subsaximicrobium</taxon>
    </lineage>
</organism>
<evidence type="ECO:0000256" key="15">
    <source>
        <dbReference type="ARBA" id="ARBA00051245"/>
    </source>
</evidence>
<dbReference type="InterPro" id="IPR025669">
    <property type="entry name" value="AAA_dom"/>
</dbReference>
<reference evidence="19 20" key="1">
    <citation type="submission" date="2019-08" db="EMBL/GenBank/DDBJ databases">
        <title>Genomes of Subsaximicrobium wynnwilliamsii strains.</title>
        <authorList>
            <person name="Bowman J.P."/>
        </authorList>
    </citation>
    <scope>NUCLEOTIDE SEQUENCE [LARGE SCALE GENOMIC DNA]</scope>
    <source>
        <strain evidence="19 20">2-80-2</strain>
    </source>
</reference>
<dbReference type="InterPro" id="IPR003856">
    <property type="entry name" value="LPS_length_determ_N"/>
</dbReference>
<evidence type="ECO:0000256" key="7">
    <source>
        <dbReference type="ARBA" id="ARBA00022679"/>
    </source>
</evidence>
<feature type="domain" description="Polysaccharide chain length determinant N-terminal" evidence="17">
    <location>
        <begin position="28"/>
        <end position="106"/>
    </location>
</feature>
<evidence type="ECO:0000256" key="9">
    <source>
        <dbReference type="ARBA" id="ARBA00022741"/>
    </source>
</evidence>
<comment type="subcellular location">
    <subcellularLocation>
        <location evidence="1">Cell inner membrane</location>
        <topology evidence="1">Multi-pass membrane protein</topology>
    </subcellularLocation>
</comment>